<name>A0A1D2YVN5_9BACI</name>
<comment type="caution">
    <text evidence="1">The sequence shown here is derived from an EMBL/GenBank/DDBJ whole genome shotgun (WGS) entry which is preliminary data.</text>
</comment>
<dbReference type="EMBL" id="MIJF01000013">
    <property type="protein sequence ID" value="OEF99782.1"/>
    <property type="molecule type" value="Genomic_DNA"/>
</dbReference>
<dbReference type="SUPFAM" id="SSF52540">
    <property type="entry name" value="P-loop containing nucleoside triphosphate hydrolases"/>
    <property type="match status" value="1"/>
</dbReference>
<gene>
    <name evidence="1" type="ORF">BHF71_00985</name>
</gene>
<evidence type="ECO:0000313" key="1">
    <source>
        <dbReference type="EMBL" id="OEF99782.1"/>
    </source>
</evidence>
<dbReference type="Proteomes" id="UP000243739">
    <property type="component" value="Unassembled WGS sequence"/>
</dbReference>
<dbReference type="RefSeq" id="WP_069656269.1">
    <property type="nucleotide sequence ID" value="NZ_MIJF01000013.1"/>
</dbReference>
<dbReference type="STRING" id="337097.BHF71_00985"/>
<keyword evidence="2" id="KW-1185">Reference proteome</keyword>
<evidence type="ECO:0000313" key="2">
    <source>
        <dbReference type="Proteomes" id="UP000243739"/>
    </source>
</evidence>
<dbReference type="InterPro" id="IPR027417">
    <property type="entry name" value="P-loop_NTPase"/>
</dbReference>
<evidence type="ECO:0008006" key="3">
    <source>
        <dbReference type="Google" id="ProtNLM"/>
    </source>
</evidence>
<dbReference type="InterPro" id="IPR018831">
    <property type="entry name" value="Uncharacterised_NKWYS"/>
</dbReference>
<sequence>MIKTLKRLSKYLSDDAIIIYQMGKVGSTSIEESIKNYSKNVIHIHSLYSQNAYDHFKNYQSIKFYVSLKERIRYKIFAYLKRYILRRNKRIKIITLVREPISRNISMFFQDIHIPIFEIAKFFDNRYEENVNNEMIYKMYIDKFNHEYGVDWFDKELKRAFNIDIYDYNFDKEKGFSIIKKDNINLLVIKMEKLNELEKQIGDFLEIEDFKLKNVNISSKKWYADLYKDFKKKFSPSEEYIDTLYNSRYMKHFYSEEEINHFRNKWLKNNKSN</sequence>
<organism evidence="1 2">
    <name type="scientific">Vulcanibacillus modesticaldus</name>
    <dbReference type="NCBI Taxonomy" id="337097"/>
    <lineage>
        <taxon>Bacteria</taxon>
        <taxon>Bacillati</taxon>
        <taxon>Bacillota</taxon>
        <taxon>Bacilli</taxon>
        <taxon>Bacillales</taxon>
        <taxon>Bacillaceae</taxon>
        <taxon>Vulcanibacillus</taxon>
    </lineage>
</organism>
<dbReference type="AlphaFoldDB" id="A0A1D2YVN5"/>
<proteinExistence type="predicted"/>
<accession>A0A1D2YVN5</accession>
<protein>
    <recommendedName>
        <fullName evidence="3">Capsular biosynthesis protein</fullName>
    </recommendedName>
</protein>
<dbReference type="OrthoDB" id="286125at2"/>
<dbReference type="Pfam" id="PF10364">
    <property type="entry name" value="NKWYS"/>
    <property type="match status" value="1"/>
</dbReference>
<reference evidence="1 2" key="1">
    <citation type="submission" date="2016-09" db="EMBL/GenBank/DDBJ databases">
        <title>Draft genome sequence for the type strain of Vulcanibacillus modesticaldus BR, a strictly anaerobic, moderately thermophilic, and nitrate-reducing bacterium from deep sea-hydrothermal vents of the Mid-Atlantic Ridge.</title>
        <authorList>
            <person name="Abin C.A."/>
            <person name="Hollibaugh J.T."/>
        </authorList>
    </citation>
    <scope>NUCLEOTIDE SEQUENCE [LARGE SCALE GENOMIC DNA]</scope>
    <source>
        <strain evidence="1 2">BR</strain>
    </source>
</reference>